<keyword evidence="13" id="KW-1185">Reference proteome</keyword>
<dbReference type="Pfam" id="PF07992">
    <property type="entry name" value="Pyr_redox_2"/>
    <property type="match status" value="1"/>
</dbReference>
<evidence type="ECO:0000256" key="8">
    <source>
        <dbReference type="ARBA" id="ARBA00047776"/>
    </source>
</evidence>
<reference evidence="12" key="1">
    <citation type="submission" date="2021-01" db="EMBL/GenBank/DDBJ databases">
        <title>Whole genome shotgun sequence of Planotetraspora thailandica NBRC 104271.</title>
        <authorList>
            <person name="Komaki H."/>
            <person name="Tamura T."/>
        </authorList>
    </citation>
    <scope>NUCLEOTIDE SEQUENCE</scope>
    <source>
        <strain evidence="12">NBRC 104271</strain>
    </source>
</reference>
<dbReference type="InterPro" id="IPR055275">
    <property type="entry name" value="Ferredox_Rdtase"/>
</dbReference>
<dbReference type="InterPro" id="IPR021163">
    <property type="entry name" value="Ferredox_Rdtase_adrenod"/>
</dbReference>
<organism evidence="12 13">
    <name type="scientific">Planotetraspora thailandica</name>
    <dbReference type="NCBI Taxonomy" id="487172"/>
    <lineage>
        <taxon>Bacteria</taxon>
        <taxon>Bacillati</taxon>
        <taxon>Actinomycetota</taxon>
        <taxon>Actinomycetes</taxon>
        <taxon>Streptosporangiales</taxon>
        <taxon>Streptosporangiaceae</taxon>
        <taxon>Planotetraspora</taxon>
    </lineage>
</organism>
<dbReference type="GO" id="GO:0004324">
    <property type="term" value="F:ferredoxin-NADP+ reductase activity"/>
    <property type="evidence" value="ECO:0007669"/>
    <property type="project" value="UniProtKB-EC"/>
</dbReference>
<protein>
    <recommendedName>
        <fullName evidence="3">ferredoxin--NADP(+) reductase</fullName>
        <ecNumber evidence="3">1.18.1.2</ecNumber>
    </recommendedName>
</protein>
<feature type="binding site" evidence="9">
    <location>
        <position position="9"/>
    </location>
    <ligand>
        <name>FAD</name>
        <dbReference type="ChEBI" id="CHEBI:57692"/>
    </ligand>
</feature>
<dbReference type="Gene3D" id="3.50.50.60">
    <property type="entry name" value="FAD/NAD(P)-binding domain"/>
    <property type="match status" value="1"/>
</dbReference>
<sequence length="437" mass="47205">MAVVGSGPAGIYTAEALTKQAQGPLQIDVLERLPTPYGLVRYGVAPDHTSIKSIAGYLRRVLESPGVRFLGGVEFGVDLSVDDLLACYDAVVYCTGAMVDRHLGIPGEDLPGSMAATDFVNWYCGHPDVPPDTFSLDAEDVVVIGVGNVAVDVVRVLAKGAEELRDTDVPEEVLRRLETSRVRRIHMVGRRGPEHAKFTLKELRELGELLNADILTFPHEVEVGDLTTLSRQVRGNVDVLRSWSARVPSDRPRRLEVRFWLRPVEILGGSRVEGIRLERTRLDDGRVVGTGEFETIPADMVLRSVGYQSVALAGVPFDAATMTVPNVAGKVADRQYVAGWLKRGPTGVIGTNKSDAAETVRTLLADTAPGVAQASLDELLSARGVTPLTYQDWLAIETAEAKLATSLRRGERVKLVGREAMLAACGRVTQPAPDVAS</sequence>
<dbReference type="InterPro" id="IPR036188">
    <property type="entry name" value="FAD/NAD-bd_sf"/>
</dbReference>
<gene>
    <name evidence="12" type="ORF">Pth03_35450</name>
</gene>
<keyword evidence="5 9" id="KW-0274">FAD</keyword>
<evidence type="ECO:0000313" key="12">
    <source>
        <dbReference type="EMBL" id="GII55156.1"/>
    </source>
</evidence>
<evidence type="ECO:0000256" key="5">
    <source>
        <dbReference type="ARBA" id="ARBA00022827"/>
    </source>
</evidence>
<evidence type="ECO:0000256" key="3">
    <source>
        <dbReference type="ARBA" id="ARBA00013223"/>
    </source>
</evidence>
<evidence type="ECO:0000256" key="10">
    <source>
        <dbReference type="PIRSR" id="PIRSR000362-2"/>
    </source>
</evidence>
<keyword evidence="7" id="KW-0560">Oxidoreductase</keyword>
<dbReference type="PANTHER" id="PTHR48467">
    <property type="entry name" value="GLUTAMATE SYNTHASE 1 [NADH], CHLOROPLASTIC-LIKE"/>
    <property type="match status" value="1"/>
</dbReference>
<feature type="binding site" evidence="9">
    <location>
        <position position="340"/>
    </location>
    <ligand>
        <name>FAD</name>
        <dbReference type="ChEBI" id="CHEBI:57692"/>
    </ligand>
</feature>
<evidence type="ECO:0000256" key="2">
    <source>
        <dbReference type="ARBA" id="ARBA00008312"/>
    </source>
</evidence>
<comment type="similarity">
    <text evidence="2">Belongs to the ferredoxin--NADP reductase type 1 family.</text>
</comment>
<feature type="binding site" evidence="9">
    <location>
        <begin position="347"/>
        <end position="349"/>
    </location>
    <ligand>
        <name>FAD</name>
        <dbReference type="ChEBI" id="CHEBI:57692"/>
    </ligand>
</feature>
<keyword evidence="6 10" id="KW-0521">NADP</keyword>
<feature type="binding site" evidence="10">
    <location>
        <position position="347"/>
    </location>
    <ligand>
        <name>NADP(+)</name>
        <dbReference type="ChEBI" id="CHEBI:58349"/>
    </ligand>
</feature>
<proteinExistence type="inferred from homology"/>
<evidence type="ECO:0000256" key="6">
    <source>
        <dbReference type="ARBA" id="ARBA00022857"/>
    </source>
</evidence>
<comment type="catalytic activity">
    <reaction evidence="8">
        <text>2 reduced [2Fe-2S]-[ferredoxin] + NADP(+) + H(+) = 2 oxidized [2Fe-2S]-[ferredoxin] + NADPH</text>
        <dbReference type="Rhea" id="RHEA:20125"/>
        <dbReference type="Rhea" id="RHEA-COMP:10000"/>
        <dbReference type="Rhea" id="RHEA-COMP:10001"/>
        <dbReference type="ChEBI" id="CHEBI:15378"/>
        <dbReference type="ChEBI" id="CHEBI:33737"/>
        <dbReference type="ChEBI" id="CHEBI:33738"/>
        <dbReference type="ChEBI" id="CHEBI:57783"/>
        <dbReference type="ChEBI" id="CHEBI:58349"/>
        <dbReference type="EC" id="1.18.1.2"/>
    </reaction>
</comment>
<feature type="binding site" evidence="9">
    <location>
        <position position="31"/>
    </location>
    <ligand>
        <name>FAD</name>
        <dbReference type="ChEBI" id="CHEBI:57692"/>
    </ligand>
</feature>
<dbReference type="SUPFAM" id="SSF51971">
    <property type="entry name" value="Nucleotide-binding domain"/>
    <property type="match status" value="2"/>
</dbReference>
<feature type="binding site" evidence="9">
    <location>
        <position position="39"/>
    </location>
    <ligand>
        <name>FAD</name>
        <dbReference type="ChEBI" id="CHEBI:57692"/>
    </ligand>
</feature>
<dbReference type="InterPro" id="IPR023753">
    <property type="entry name" value="FAD/NAD-binding_dom"/>
</dbReference>
<dbReference type="Proteomes" id="UP000605992">
    <property type="component" value="Unassembled WGS sequence"/>
</dbReference>
<dbReference type="AlphaFoldDB" id="A0A8J3V542"/>
<dbReference type="PIRSF" id="PIRSF000362">
    <property type="entry name" value="FNR"/>
    <property type="match status" value="1"/>
</dbReference>
<evidence type="ECO:0000259" key="11">
    <source>
        <dbReference type="Pfam" id="PF07992"/>
    </source>
</evidence>
<dbReference type="EMBL" id="BOOR01000024">
    <property type="protein sequence ID" value="GII55156.1"/>
    <property type="molecule type" value="Genomic_DNA"/>
</dbReference>
<feature type="binding site" evidence="10">
    <location>
        <position position="202"/>
    </location>
    <ligand>
        <name>NADP(+)</name>
        <dbReference type="ChEBI" id="CHEBI:58349"/>
    </ligand>
</feature>
<evidence type="ECO:0000256" key="9">
    <source>
        <dbReference type="PIRSR" id="PIRSR000362-1"/>
    </source>
</evidence>
<evidence type="ECO:0000256" key="1">
    <source>
        <dbReference type="ARBA" id="ARBA00001974"/>
    </source>
</evidence>
<evidence type="ECO:0000256" key="7">
    <source>
        <dbReference type="ARBA" id="ARBA00023002"/>
    </source>
</evidence>
<dbReference type="EC" id="1.18.1.2" evidence="3"/>
<comment type="cofactor">
    <cofactor evidence="1 9">
        <name>FAD</name>
        <dbReference type="ChEBI" id="CHEBI:57692"/>
    </cofactor>
</comment>
<evidence type="ECO:0000256" key="4">
    <source>
        <dbReference type="ARBA" id="ARBA00022630"/>
    </source>
</evidence>
<name>A0A8J3V542_9ACTN</name>
<dbReference type="Gene3D" id="3.40.50.720">
    <property type="entry name" value="NAD(P)-binding Rossmann-like Domain"/>
    <property type="match status" value="1"/>
</dbReference>
<keyword evidence="4" id="KW-0285">Flavoprotein</keyword>
<accession>A0A8J3V542</accession>
<evidence type="ECO:0000313" key="13">
    <source>
        <dbReference type="Proteomes" id="UP000605992"/>
    </source>
</evidence>
<feature type="domain" description="FAD/NAD(P)-binding" evidence="11">
    <location>
        <begin position="2"/>
        <end position="163"/>
    </location>
</feature>
<comment type="caution">
    <text evidence="12">The sequence shown here is derived from an EMBL/GenBank/DDBJ whole genome shotgun (WGS) entry which is preliminary data.</text>
</comment>
<dbReference type="PANTHER" id="PTHR48467:SF1">
    <property type="entry name" value="GLUTAMATE SYNTHASE 1 [NADH], CHLOROPLASTIC-LIKE"/>
    <property type="match status" value="1"/>
</dbReference>
<dbReference type="PRINTS" id="PR00419">
    <property type="entry name" value="ADXRDTASE"/>
</dbReference>
<feature type="binding site" evidence="10">
    <location>
        <begin position="190"/>
        <end position="191"/>
    </location>
    <ligand>
        <name>NADP(+)</name>
        <dbReference type="ChEBI" id="CHEBI:58349"/>
    </ligand>
</feature>